<evidence type="ECO:0000313" key="13">
    <source>
        <dbReference type="Proteomes" id="UP000292052"/>
    </source>
</evidence>
<dbReference type="AlphaFoldDB" id="A0A482VHB8"/>
<evidence type="ECO:0000256" key="3">
    <source>
        <dbReference type="ARBA" id="ARBA00022701"/>
    </source>
</evidence>
<dbReference type="SUPFAM" id="SSF52540">
    <property type="entry name" value="P-loop containing nucleoside triphosphate hydrolases"/>
    <property type="match status" value="1"/>
</dbReference>
<evidence type="ECO:0000259" key="11">
    <source>
        <dbReference type="PROSITE" id="PS50067"/>
    </source>
</evidence>
<dbReference type="FunFam" id="3.40.850.10:FF:000167">
    <property type="entry name" value="Uncharacterized protein"/>
    <property type="match status" value="1"/>
</dbReference>
<dbReference type="GO" id="GO:0005874">
    <property type="term" value="C:microtubule"/>
    <property type="evidence" value="ECO:0007669"/>
    <property type="project" value="UniProtKB-KW"/>
</dbReference>
<proteinExistence type="inferred from homology"/>
<evidence type="ECO:0000256" key="9">
    <source>
        <dbReference type="PROSITE-ProRule" id="PRU00283"/>
    </source>
</evidence>
<dbReference type="CDD" id="cd22706">
    <property type="entry name" value="FHA_KIF13"/>
    <property type="match status" value="1"/>
</dbReference>
<reference evidence="12 13" key="1">
    <citation type="submission" date="2017-03" db="EMBL/GenBank/DDBJ databases">
        <title>Genome of the blue death feigning beetle - Asbolus verrucosus.</title>
        <authorList>
            <person name="Rider S.D."/>
        </authorList>
    </citation>
    <scope>NUCLEOTIDE SEQUENCE [LARGE SCALE GENOMIC DNA]</scope>
    <source>
        <strain evidence="12">Butters</strain>
        <tissue evidence="12">Head and leg muscle</tissue>
    </source>
</reference>
<dbReference type="STRING" id="1661398.A0A482VHB8"/>
<evidence type="ECO:0000256" key="2">
    <source>
        <dbReference type="ARBA" id="ARBA00022490"/>
    </source>
</evidence>
<dbReference type="SMART" id="SM00240">
    <property type="entry name" value="FHA"/>
    <property type="match status" value="1"/>
</dbReference>
<keyword evidence="13" id="KW-1185">Reference proteome</keyword>
<dbReference type="GO" id="GO:0007018">
    <property type="term" value="P:microtubule-based movement"/>
    <property type="evidence" value="ECO:0007669"/>
    <property type="project" value="InterPro"/>
</dbReference>
<dbReference type="GO" id="GO:0008017">
    <property type="term" value="F:microtubule binding"/>
    <property type="evidence" value="ECO:0007669"/>
    <property type="project" value="InterPro"/>
</dbReference>
<dbReference type="Pfam" id="PF00498">
    <property type="entry name" value="FHA"/>
    <property type="match status" value="1"/>
</dbReference>
<keyword evidence="5 9" id="KW-0067">ATP-binding</keyword>
<dbReference type="PROSITE" id="PS50067">
    <property type="entry name" value="KINESIN_MOTOR_2"/>
    <property type="match status" value="1"/>
</dbReference>
<dbReference type="Gene3D" id="3.40.850.10">
    <property type="entry name" value="Kinesin motor domain"/>
    <property type="match status" value="2"/>
</dbReference>
<dbReference type="Proteomes" id="UP000292052">
    <property type="component" value="Unassembled WGS sequence"/>
</dbReference>
<dbReference type="PANTHER" id="PTHR47117">
    <property type="entry name" value="STAR-RELATED LIPID TRANSFER PROTEIN 9"/>
    <property type="match status" value="1"/>
</dbReference>
<dbReference type="InterPro" id="IPR001752">
    <property type="entry name" value="Kinesin_motor_dom"/>
</dbReference>
<accession>A0A482VHB8</accession>
<name>A0A482VHB8_ASBVE</name>
<dbReference type="GO" id="GO:0005524">
    <property type="term" value="F:ATP binding"/>
    <property type="evidence" value="ECO:0007669"/>
    <property type="project" value="UniProtKB-UniRule"/>
</dbReference>
<dbReference type="SMART" id="SM00129">
    <property type="entry name" value="KISc"/>
    <property type="match status" value="1"/>
</dbReference>
<dbReference type="EMBL" id="QDEB01100672">
    <property type="protein sequence ID" value="RZC32020.1"/>
    <property type="molecule type" value="Genomic_DNA"/>
</dbReference>
<evidence type="ECO:0000256" key="4">
    <source>
        <dbReference type="ARBA" id="ARBA00022741"/>
    </source>
</evidence>
<evidence type="ECO:0000313" key="12">
    <source>
        <dbReference type="EMBL" id="RZC32020.1"/>
    </source>
</evidence>
<protein>
    <recommendedName>
        <fullName evidence="10">Kinesin-like protein</fullName>
    </recommendedName>
</protein>
<dbReference type="PANTHER" id="PTHR47117:SF10">
    <property type="entry name" value="KINESIN-LIKE PROTEIN KIF1B"/>
    <property type="match status" value="1"/>
</dbReference>
<dbReference type="InterPro" id="IPR027417">
    <property type="entry name" value="P-loop_NTPase"/>
</dbReference>
<evidence type="ECO:0000256" key="8">
    <source>
        <dbReference type="ARBA" id="ARBA00023212"/>
    </source>
</evidence>
<comment type="caution">
    <text evidence="12">The sequence shown here is derived from an EMBL/GenBank/DDBJ whole genome shotgun (WGS) entry which is preliminary data.</text>
</comment>
<dbReference type="SUPFAM" id="SSF49879">
    <property type="entry name" value="SMAD/FHA domain"/>
    <property type="match status" value="1"/>
</dbReference>
<evidence type="ECO:0000256" key="10">
    <source>
        <dbReference type="RuleBase" id="RU000394"/>
    </source>
</evidence>
<organism evidence="12 13">
    <name type="scientific">Asbolus verrucosus</name>
    <name type="common">Desert ironclad beetle</name>
    <dbReference type="NCBI Taxonomy" id="1661398"/>
    <lineage>
        <taxon>Eukaryota</taxon>
        <taxon>Metazoa</taxon>
        <taxon>Ecdysozoa</taxon>
        <taxon>Arthropoda</taxon>
        <taxon>Hexapoda</taxon>
        <taxon>Insecta</taxon>
        <taxon>Pterygota</taxon>
        <taxon>Neoptera</taxon>
        <taxon>Endopterygota</taxon>
        <taxon>Coleoptera</taxon>
        <taxon>Polyphaga</taxon>
        <taxon>Cucujiformia</taxon>
        <taxon>Tenebrionidae</taxon>
        <taxon>Pimeliinae</taxon>
        <taxon>Asbolus</taxon>
    </lineage>
</organism>
<evidence type="ECO:0000256" key="5">
    <source>
        <dbReference type="ARBA" id="ARBA00022840"/>
    </source>
</evidence>
<evidence type="ECO:0000256" key="1">
    <source>
        <dbReference type="ARBA" id="ARBA00004245"/>
    </source>
</evidence>
<dbReference type="InterPro" id="IPR000253">
    <property type="entry name" value="FHA_dom"/>
</dbReference>
<sequence length="467" mass="51813">MSTDKIKVAVRVRPFNRRELELGTQCVVKMEKQQTILQQPTTLDKMERKQPKSFAFDHCFCSVDPAVEGFASQDVVFDCLGRDILDNAFQGYNACIFAYGQTGSGKSYTMMGSQDNKGIIPRLCDSLFGLIAKQQSSELTYKVEDIDNLMAEGNKSRTVAATNMNSESSRSHAVFTVILTQTLVDTQSGVTGEKVSRMSLVDLAGSERAVKTGAVGDRLKEGSNINKSLTTLGLVISKLADQSSGSKNKDKFVPYRDSVLTWILKDNLGGNSKTVMVATISPAADNYEETLSTLRYADRAKRIVNHAVVNEDPNARIIRELRQEVETLKEMLKHATGSPVGDIQRVDIHQKLSENPSLNELLVYYLKERTIVGGRSFGSGVEPDIQLSGLGIQLEHCIITIEDGGLFLEPLTNARSYINGSQVTQRTQLRHGDRIVWGNHHFFRLRLQSLKHQHKISITILPAMNLC</sequence>
<dbReference type="Pfam" id="PF00225">
    <property type="entry name" value="Kinesin"/>
    <property type="match status" value="1"/>
</dbReference>
<dbReference type="InterPro" id="IPR019821">
    <property type="entry name" value="Kinesin_motor_CS"/>
</dbReference>
<keyword evidence="6" id="KW-0175">Coiled coil</keyword>
<dbReference type="InterPro" id="IPR032405">
    <property type="entry name" value="Kinesin_assoc"/>
</dbReference>
<dbReference type="Pfam" id="PF16183">
    <property type="entry name" value="Kinesin_assoc"/>
    <property type="match status" value="1"/>
</dbReference>
<evidence type="ECO:0000256" key="6">
    <source>
        <dbReference type="ARBA" id="ARBA00023054"/>
    </source>
</evidence>
<feature type="domain" description="Kinesin motor" evidence="11">
    <location>
        <begin position="5"/>
        <end position="303"/>
    </location>
</feature>
<keyword evidence="2" id="KW-0963">Cytoplasm</keyword>
<evidence type="ECO:0000256" key="7">
    <source>
        <dbReference type="ARBA" id="ARBA00023175"/>
    </source>
</evidence>
<dbReference type="PROSITE" id="PS00411">
    <property type="entry name" value="KINESIN_MOTOR_1"/>
    <property type="match status" value="1"/>
</dbReference>
<dbReference type="InterPro" id="IPR036961">
    <property type="entry name" value="Kinesin_motor_dom_sf"/>
</dbReference>
<gene>
    <name evidence="12" type="ORF">BDFB_000056</name>
</gene>
<keyword evidence="8" id="KW-0206">Cytoskeleton</keyword>
<dbReference type="GO" id="GO:0003777">
    <property type="term" value="F:microtubule motor activity"/>
    <property type="evidence" value="ECO:0007669"/>
    <property type="project" value="InterPro"/>
</dbReference>
<keyword evidence="7 9" id="KW-0505">Motor protein</keyword>
<keyword evidence="4 9" id="KW-0547">Nucleotide-binding</keyword>
<dbReference type="Gene3D" id="2.60.200.20">
    <property type="match status" value="1"/>
</dbReference>
<comment type="similarity">
    <text evidence="9 10">Belongs to the TRAFAC class myosin-kinesin ATPase superfamily. Kinesin family.</text>
</comment>
<comment type="subcellular location">
    <subcellularLocation>
        <location evidence="1">Cytoplasm</location>
        <location evidence="1">Cytoskeleton</location>
    </subcellularLocation>
</comment>
<feature type="binding site" evidence="9">
    <location>
        <begin position="100"/>
        <end position="107"/>
    </location>
    <ligand>
        <name>ATP</name>
        <dbReference type="ChEBI" id="CHEBI:30616"/>
    </ligand>
</feature>
<dbReference type="InterPro" id="IPR008984">
    <property type="entry name" value="SMAD_FHA_dom_sf"/>
</dbReference>
<keyword evidence="3 10" id="KW-0493">Microtubule</keyword>
<dbReference type="OrthoDB" id="3176171at2759"/>
<dbReference type="PRINTS" id="PR00380">
    <property type="entry name" value="KINESINHEAVY"/>
</dbReference>